<feature type="compositionally biased region" description="Acidic residues" evidence="7">
    <location>
        <begin position="2653"/>
        <end position="2663"/>
    </location>
</feature>
<dbReference type="InterPro" id="IPR051706">
    <property type="entry name" value="Glycosyltransferase_domain"/>
</dbReference>
<dbReference type="GO" id="GO:0003723">
    <property type="term" value="F:RNA binding"/>
    <property type="evidence" value="ECO:0007669"/>
    <property type="project" value="InterPro"/>
</dbReference>
<dbReference type="Pfam" id="PF00978">
    <property type="entry name" value="RdRP_2"/>
    <property type="match status" value="1"/>
</dbReference>
<keyword evidence="4" id="KW-0378">Hydrolase</keyword>
<feature type="region of interest" description="Disordered" evidence="7">
    <location>
        <begin position="2619"/>
        <end position="2686"/>
    </location>
</feature>
<dbReference type="PANTHER" id="PTHR32385">
    <property type="entry name" value="MANNOSYL PHOSPHORYLINOSITOL CERAMIDE SYNTHASE"/>
    <property type="match status" value="1"/>
</dbReference>
<evidence type="ECO:0000256" key="1">
    <source>
        <dbReference type="ARBA" id="ARBA00022484"/>
    </source>
</evidence>
<feature type="region of interest" description="Disordered" evidence="7">
    <location>
        <begin position="951"/>
        <end position="1006"/>
    </location>
</feature>
<dbReference type="Gene3D" id="3.40.50.300">
    <property type="entry name" value="P-loop containing nucleotide triphosphate hydrolases"/>
    <property type="match status" value="2"/>
</dbReference>
<dbReference type="EMBL" id="MN398900">
    <property type="protein sequence ID" value="QIZ03212.1"/>
    <property type="molecule type" value="Genomic_RNA"/>
</dbReference>
<feature type="compositionally biased region" description="Basic and acidic residues" evidence="7">
    <location>
        <begin position="2665"/>
        <end position="2676"/>
    </location>
</feature>
<reference evidence="9" key="1">
    <citation type="submission" date="2019-09" db="EMBL/GenBank/DDBJ databases">
        <title>disease symptoms and recovery of cucumis melo alphaendormavirus infection in Israeli melon crops.</title>
        <authorList>
            <person name="Luria N."/>
            <person name="Sela N."/>
            <person name="Dombrovsky A."/>
        </authorList>
    </citation>
    <scope>NUCLEOTIDE SEQUENCE</scope>
    <source>
        <strain evidence="9">IL</strain>
    </source>
</reference>
<protein>
    <submittedName>
        <fullName evidence="9">Polyprotein</fullName>
    </submittedName>
</protein>
<keyword evidence="6" id="KW-0693">Viral RNA replication</keyword>
<name>A0A6H1NQ61_9VIRU</name>
<keyword evidence="1" id="KW-0696">RNA-directed RNA polymerase</keyword>
<keyword evidence="3" id="KW-0548">Nucleotidyltransferase</keyword>
<organism evidence="9">
    <name type="scientific">Cucumis melo alphaendornavirus</name>
    <dbReference type="NCBI Taxonomy" id="1776177"/>
    <lineage>
        <taxon>Viruses</taxon>
        <taxon>Riboviria</taxon>
        <taxon>Orthornavirae</taxon>
        <taxon>Kitrinoviricota</taxon>
        <taxon>Alsuviricetes</taxon>
        <taxon>Martellivirales</taxon>
        <taxon>Endornaviridae</taxon>
        <taxon>Alphaendornavirus</taxon>
        <taxon>Alphaendornavirus cucumis</taxon>
    </lineage>
</organism>
<dbReference type="PANTHER" id="PTHR32385:SF15">
    <property type="entry name" value="INOSITOL PHOSPHOCERAMIDE MANNOSYLTRANSFERASE 1"/>
    <property type="match status" value="1"/>
</dbReference>
<dbReference type="SUPFAM" id="SSF52540">
    <property type="entry name" value="P-loop containing nucleoside triphosphate hydrolases"/>
    <property type="match status" value="1"/>
</dbReference>
<dbReference type="Gene3D" id="3.40.50.2000">
    <property type="entry name" value="Glycogen Phosphorylase B"/>
    <property type="match status" value="1"/>
</dbReference>
<dbReference type="InterPro" id="IPR001788">
    <property type="entry name" value="RNA-dep_RNA_pol_alsuvir"/>
</dbReference>
<dbReference type="GO" id="GO:0003968">
    <property type="term" value="F:RNA-directed RNA polymerase activity"/>
    <property type="evidence" value="ECO:0007669"/>
    <property type="project" value="UniProtKB-KW"/>
</dbReference>
<feature type="compositionally biased region" description="Polar residues" evidence="7">
    <location>
        <begin position="954"/>
        <end position="967"/>
    </location>
</feature>
<dbReference type="GO" id="GO:0000030">
    <property type="term" value="F:mannosyltransferase activity"/>
    <property type="evidence" value="ECO:0007669"/>
    <property type="project" value="TreeGrafter"/>
</dbReference>
<dbReference type="SUPFAM" id="SSF53448">
    <property type="entry name" value="Nucleotide-diphospho-sugar transferases"/>
    <property type="match status" value="2"/>
</dbReference>
<dbReference type="PROSITE" id="PS50507">
    <property type="entry name" value="RDRP_SSRNA_POS"/>
    <property type="match status" value="1"/>
</dbReference>
<dbReference type="Pfam" id="PF01443">
    <property type="entry name" value="Viral_helicase1"/>
    <property type="match status" value="1"/>
</dbReference>
<accession>A0A6H1NQ61</accession>
<dbReference type="InterPro" id="IPR007094">
    <property type="entry name" value="RNA-dir_pol_PSvirus"/>
</dbReference>
<evidence type="ECO:0000313" key="9">
    <source>
        <dbReference type="EMBL" id="QIZ03212.1"/>
    </source>
</evidence>
<evidence type="ECO:0000256" key="3">
    <source>
        <dbReference type="ARBA" id="ARBA00022695"/>
    </source>
</evidence>
<evidence type="ECO:0000256" key="7">
    <source>
        <dbReference type="SAM" id="MobiDB-lite"/>
    </source>
</evidence>
<evidence type="ECO:0000256" key="5">
    <source>
        <dbReference type="ARBA" id="ARBA00022840"/>
    </source>
</evidence>
<dbReference type="GO" id="GO:0051999">
    <property type="term" value="P:mannosyl-inositol phosphorylceramide biosynthetic process"/>
    <property type="evidence" value="ECO:0007669"/>
    <property type="project" value="TreeGrafter"/>
</dbReference>
<dbReference type="GO" id="GO:0005524">
    <property type="term" value="F:ATP binding"/>
    <property type="evidence" value="ECO:0007669"/>
    <property type="project" value="UniProtKB-KW"/>
</dbReference>
<evidence type="ECO:0000259" key="8">
    <source>
        <dbReference type="PROSITE" id="PS50507"/>
    </source>
</evidence>
<keyword evidence="2" id="KW-0808">Transferase</keyword>
<evidence type="ECO:0000256" key="6">
    <source>
        <dbReference type="ARBA" id="ARBA00022953"/>
    </source>
</evidence>
<dbReference type="CDD" id="cd23255">
    <property type="entry name" value="Endornaviridae_RdRp"/>
    <property type="match status" value="1"/>
</dbReference>
<keyword evidence="5" id="KW-0067">ATP-binding</keyword>
<evidence type="ECO:0000256" key="4">
    <source>
        <dbReference type="ARBA" id="ARBA00022801"/>
    </source>
</evidence>
<dbReference type="InterPro" id="IPR029044">
    <property type="entry name" value="Nucleotide-diphossugar_trans"/>
</dbReference>
<proteinExistence type="predicted"/>
<dbReference type="InterPro" id="IPR027417">
    <property type="entry name" value="P-loop_NTPase"/>
</dbReference>
<dbReference type="InterPro" id="IPR027351">
    <property type="entry name" value="(+)RNA_virus_helicase_core_dom"/>
</dbReference>
<dbReference type="GO" id="GO:0016020">
    <property type="term" value="C:membrane"/>
    <property type="evidence" value="ECO:0007669"/>
    <property type="project" value="GOC"/>
</dbReference>
<keyword evidence="5" id="KW-0547">Nucleotide-binding</keyword>
<feature type="compositionally biased region" description="Polar residues" evidence="7">
    <location>
        <begin position="2626"/>
        <end position="2646"/>
    </location>
</feature>
<dbReference type="SUPFAM" id="SSF53756">
    <property type="entry name" value="UDP-Glycosyltransferase/glycogen phosphorylase"/>
    <property type="match status" value="1"/>
</dbReference>
<dbReference type="GO" id="GO:0006351">
    <property type="term" value="P:DNA-templated transcription"/>
    <property type="evidence" value="ECO:0007669"/>
    <property type="project" value="InterPro"/>
</dbReference>
<dbReference type="GO" id="GO:0016787">
    <property type="term" value="F:hydrolase activity"/>
    <property type="evidence" value="ECO:0007669"/>
    <property type="project" value="UniProtKB-KW"/>
</dbReference>
<dbReference type="Gene3D" id="3.90.550.20">
    <property type="match status" value="2"/>
</dbReference>
<dbReference type="Pfam" id="PF05704">
    <property type="entry name" value="Caps_synth"/>
    <property type="match status" value="2"/>
</dbReference>
<dbReference type="GO" id="GO:0039694">
    <property type="term" value="P:viral RNA genome replication"/>
    <property type="evidence" value="ECO:0007669"/>
    <property type="project" value="InterPro"/>
</dbReference>
<dbReference type="InterPro" id="IPR043502">
    <property type="entry name" value="DNA/RNA_pol_sf"/>
</dbReference>
<dbReference type="SUPFAM" id="SSF56672">
    <property type="entry name" value="DNA/RNA polymerases"/>
    <property type="match status" value="1"/>
</dbReference>
<sequence length="5011" mass="575191">MASSPITCSNPSTLYTVSRERPPFWRSLLKKLKLKMKYKDYKPIKKVVKPSVVKREFSNKLQGWIKLPRNCRMSLNKNPFQTSFRKVFKENKSLIFDKNKIKLVPAIRGVKKFRDTCGSVAANIRFEDPLAGVVNFEAMHPLDIARIYYNVISGGCEIWKPPHKPISDYLNHTKHEGIDDEEDEEEMFLDSNNLDNNLIVRIVGPGRGNCTSEMLEVLNKLVAKFGGYEAYYNVYLETQHRHFGYLQKEDDGKYSFINAKFNPLKKCSVCKYMNHYEEMIRGLRMVHYSLKHYRPKSKVVTDEFLTTYNVGDVIEDVPWRCGYCFSDLNLQVFMREDRLQELIQIVTQHLFVLMGDIEQLLKMGYGDLYDDMDVASKEKLKSADQVIVNEYFYHLQRKIIPVGHDFDAAQSKTITEVLGGCFFKPQSKLNSVKPEFIAELSTLTELIEKSCASKQVASVGQILPGSSKENVHHWMHDSTWYSPDPAVFCCSEKVCGHKHNYIVYAGPGIYNRSLSNILALVDEQRTLQIITPIKTNQNTLADGTGAYQRTNEHLNLYLDGNPTPLKLKLDTYTIINNYQIIKLDDKLYYIMETQKLKLTKIMTIVGPFSDKVTYPQKLIKDDKGVKLRMYLPNIDSFMGDFRGLNYEEQEFELNVSLFRYLCLRNTSGKVSHDTLRSYAVGYSLRRFVVHSKVVSNPTIVYQDIDIHVILSRVCMMKLRNCYDISYGYSQFAKKLGPFRSWLGDVESAMTSSFLGLINKLVTDALGLDWNVVLNFIDDIRLQTLIDGISSTNFWEKLLAMAENINTEDVKVVDLDQGVDVFLGPNIGSCDHHKETCEHVGHTGNNRCLCCNMPITEFEFCDCCTPNKKEAGNFFDVEEAIKNESKAETELKKTNPARKDVLSQLVNEIEKLVSTKEAAKNSVEKSSHWKETFKNVAEGIKQGVSNQINRAIESSVPSVEGTKQTQTENADEVKPSQTDEPPKTEEIPTSSEGWKRVTRRKYNDPQDMSDRMVVETLDKLQPLTVSSDSAEAIQILGYDFVRHCLNPMEYENILNDGTKTMYTMPHLPMGETVSQNRVFEVTTKIVIPNSDAMTCAYDAYKYGYATASLEEMIAINEGPPPLSTTVLTVYAKARKENLIIIGSTGTLQISRNSLTSNNYHCIWFDEPELGGVGHFMPAIIRRSSGDPFYFAHTLPGSLDERNQLMKLHYGPGTSMLTLPESFNGKENLLMELTFYNLHTYMSNNTSTSLLTIEKKDGRVFLTNNKDSKVHATNREKIHIEIPSHLCKFADKLQLALQFKLTAEDVPEMRHISDELPNNYEYEIEEEVNEILRSFIRVSNVQSGLDAKDIKFPYKGKLTSWYGRSKFLLLGGETHKMKRYDVLALKVDRKIELVYVLGTEGNSVILDKPVITSQEVTVYELKESIGSKIRLLVGLCQPHISIQSLKNKLSVAKYITGPAGYGKSTMIAQQAKAGDLCVAMTSTSVQALRQKCKKDVSVLSMERAIYDHCKTNGTLFIDEATMANWLHLGYLCGEDAQIMLYGADNQIGKKDMSATPGVRYNVTVKDFLKKENIIKEYHSYRIGEPMVNLLQPIEPGMTSKADHKTTYNITTLDDTEFENIKTIVTRANPDVIITPYSHNRNKIKALLGSLDVKVVTTHSFQGMEVNTALVVLREDINRSRELNGNPEYLNSALTRAKFHTDIVVYGQYGTITDLHPLLRRVGGMPNLKKLIAPTSSKIPMKDKGIVIDPDTGLPLEINIRNMHNLTQNMVDKLNDLSISNSGVTLNYEKLTDGTRVVAKLGNSTVSTVTNKNGVIDVQANSFIKNKIMNNLDTNITIPVQKEKIDPNYNVIELINVSFRQTNKLRELAWMVDKGVGKTMEITLGGERIKVTKDSGCPLFSGATFECKDEKLKISNGWQSWTKRKIYFNKNIEYVRLSPIINWLELSHSELRHHKLKSIGWLDVMKGDTVHTLWQFQERLTQIHLWLLNFLTANANPKCYFNNVKNVSRYNKLARSLGLPPVSHHQSVVYHENFIVNTKFGWWRQNKYTLGNGDEIVAEVSSRDNEVVWRVFAMECLADMRHTYPKCQGISGTDFDIPGLHVPLHKHMAKNTAIHQLVCTNLAKIKEQIQPHTHDIVRMDKRGMALVKNYLNQKYPKMTITTGSYELPNSPIEIALEQLMINMAGSLVKNSVNLVAYAGYVPLAVAILGKYYIKMAIPPLDEYGRFYYDMSKPQLDSMLDHFNSTRTKKVEWYIGTETRLERLLLGTRLSCMTPRKIDEALNQTKSIYGWLPMFRKSTDNYNYDHKNSLLSFKHGKLSNPLNPELFNCGLNGKPIFVNSKENYYLEMSTLTETFDHRLVQITKRQIPIERYIDRRIGSYSEMNNIIKIKVPWIDLDLLRIMSDRQILTIKELVINKKLLRNILLRLMTGEDSHDDALNYARTLESTQVITDKGIDDLSTTNLVVTLNTTWYAIYIHNDYLRKFQSLIYAVNSTQGRPLAVGLLEQLISGFSKLLGKVSVVAQDICEKYLTKLNSAINLTNKMADCIEEAKKTNWAPEMRNVYFNRFYFHDDDLGDINAWFKPGDDDDDNFDDDRNLKRQMMEDENDYFDPQVESNIGRYRSILDKGKSPPTSNYEEPMNASTSKNQQCPKPSIDQPTDDDETDFEDALSSHEDSNEPIERTPTNEQITNEDVTFIISSDNTLYLEQKFEDLMCRKKILRYLEQLCQYKQMTQEEVKKSLDILHAELNKTKEFNFDDYTVLVNAGLCQQDDFASPKYNVTPLNKIEIPTISKWGVKPIKYVRNNYHMIPKVIWTYWHSNVTSRVIKKCMDSIQHHNPDYEVIVITDKNIQVYLTIDNLPASTSRNLEAKSDWIRLNLLLKYGGIWVDASSIGISSFDDCLQEAIDSPIGVLQVSLSSKEEPVKVYENWFVVAPPHNPLIKEWLRLFEEVLARNVVDLPALDAYLEDKFIEYSAVKVKLGDSKRFYLKCYLTETLVSRETGLKPVAVIADDRRVDVHHDVKWEDWNKIALMYCLKHDGKMKVPIVKIIDIHRRNLEYYLKMGGAVEPESWLGQANNTANLVGVITDPELPSKIMELINSHYVKMCIDNRILAHKKSSVNKIHKQIIKILGDKVDVKITDSLSKIGNVLFELGLLLILNKYELQDLISKIGELEDVNQMNEIRIVNFVEQTLNIKSRHRYKLVTSNLVQINRSNKYPSRPKYAERNGIKIPLIIWSYWDDTTVNQFQVDMIDNWHYHNQEYRIVIINKNSLSRMLSKSTYELIMSQTPQYRSDWVRLFVLQQIGGVWVDSTGIFQDSVHPLVLETLTHESGMYQVSIQPRTTSPRYYESWFIIATENNKLMKQWFDNLHEMTKHVHPSGSNALSWLEQNFGEYYNASKHLIVPNLRVYLRVCLIGVITCMQLETEPLSICEDEGEVSMFHKLPRNKWLNFWKLLTEEPAEQCKVTFPFIKWIGMQRSIIFRNFNPAIKPRPGSLLDQQMYKIEIDYDVTKTGEMAIPNKHSEALVAKPIVISQYRQASTLIMCIGSGGDILQFIALYDILESIGMPPVIITHADHEKSLGNRRKHLLSITAESIMETVDTKLTKIDLSSDIRSMRQMKTMVKELEEIALNYAHFSKFIIINSAVPNLKCFSEIAEFKIIEISTFPVDWVFGDNTSDKGHSAGIKLKRWIFNMMSDRKKIHNFESRYSYYNSCSKLLYPEGDKFIGPLTLWGYKSTADYITLSNRDILVTFGSCDKTISVDHKLSLMDNLITMGHSIIYHDPYRLCSIGTRMCDEVHKRQGKIIVIESFDLRKVIGSDLIMLTHGGHGTVMEGLMAGFKLVIHPIIADQFQWAKRLRDLKLASIIYDISDREQCEVALIEVNRHIKYSEVLGSVQSIDTLKFLRTINPKALFYDPSVSLRALRGEGILDQQVTYKKGIYRIRNVAFSIKYNPVVVDKCVYESTIHQLTPEGELEFSMLRVLSSNKLKESAVTERDLIDGVLSMGLNIVIIYNNGSGVVHNVFNSKCLTYHIDRSCLPWHVSVPEVMSYQEGEVMNMLATPVRELPDDVITERDNWRSDFSVIELTNPRVLCLNQGKKKIDNLTARLRGFMLNELGSRAEIHCCRLELRRHGYVHVGDYAAPDQPLSVGCITSDQGWMLVTWQVKNNQMIIYGEQGIYTYSVLVNLHIQVGIPKAPKAILSKTIELMSLNKTTKQHTIINNLNPRSSQIVSSYMQKYRLIVSDYDNRDHHMYDEMTLLKRASEIIFHSNRKVTLDDFVESHGAAYNRLTLKQGMAIFEHYFEDKDIGALVVGAHNRYDRDKGGFETANRLDDDTIAFIQHYFYNLNGKLIARDTWEINGVEILSYDEILPHTNSAIMFTLSEKENLRTVIKRHPHWEVARLTLAELKKNPIIHVQTTDNGCIILQNYLIILRPPKLGGDSELERQWWRITHRKTESLPTPGNWWGMKVKESNKTKSNFNDVMAINELHYHEPTTLSIALSDDVEYQPPMDIYIAPYESVYPGSILEPLTDLPDTIAMQLWEDNDLTNWLNLYAPLNNCIIKSRELPGKIIKSEKLTMVKYPIRSRAVLTKVCFEEGRSIIGRMKSVAMIRTKTPNPYRLTLDIADTYFRPDWQQMINNYRQELLIIRPKDVKKWIEENKDCEKIERELIDLLCGELISKPINDVNVHLKLESLLKENFTIMTMQQQARIIVWQRKAVCAIYSNLFVEVKRRLKEVLHRKIVYADGLRPDEISARVRLVKNVAGFFENDLTKQDRQTDKPIIEVELMIYDLLGVHPNVIASWKEMHEVWRFKSNLYWGQGEGMRLTGQATTALGNCLTNLQVHQNFTKTNFRILQLGLFLGDDMCMVFSEKPDTSNLRKDIATSFNMQSKDSWVINGATFCSMVMTRTNFGAELAPDVVRLKFRYEVPNGVHEATPTNVLMRKASYLMMLGKGPNVDDTVRMLNLPIKPIAWYNFDHMVTAVAHKYNMNEEQVRGYYDQLLATIRSDNIYSHVFRHFSNK</sequence>
<feature type="domain" description="RdRp catalytic" evidence="8">
    <location>
        <begin position="4754"/>
        <end position="4867"/>
    </location>
</feature>
<evidence type="ECO:0000256" key="2">
    <source>
        <dbReference type="ARBA" id="ARBA00022679"/>
    </source>
</evidence>
<dbReference type="InterPro" id="IPR008441">
    <property type="entry name" value="AfumC-like_glycosyl_Trfase"/>
</dbReference>